<dbReference type="InterPro" id="IPR001631">
    <property type="entry name" value="TopoI"/>
</dbReference>
<evidence type="ECO:0000256" key="5">
    <source>
        <dbReference type="ARBA" id="ARBA00023125"/>
    </source>
</evidence>
<organism evidence="9 10">
    <name type="scientific">Allorhizobium taibaishanense</name>
    <dbReference type="NCBI Taxonomy" id="887144"/>
    <lineage>
        <taxon>Bacteria</taxon>
        <taxon>Pseudomonadati</taxon>
        <taxon>Pseudomonadota</taxon>
        <taxon>Alphaproteobacteria</taxon>
        <taxon>Hyphomicrobiales</taxon>
        <taxon>Rhizobiaceae</taxon>
        <taxon>Rhizobium/Agrobacterium group</taxon>
        <taxon>Allorhizobium</taxon>
    </lineage>
</organism>
<dbReference type="AlphaFoldDB" id="A0A7W6HNX9"/>
<evidence type="ECO:0000256" key="6">
    <source>
        <dbReference type="ARBA" id="ARBA00023235"/>
    </source>
</evidence>
<dbReference type="InterPro" id="IPR014711">
    <property type="entry name" value="TopoI_cat_a-hlx-sub_euk"/>
</dbReference>
<evidence type="ECO:0000256" key="3">
    <source>
        <dbReference type="ARBA" id="ARBA00012891"/>
    </source>
</evidence>
<evidence type="ECO:0000256" key="4">
    <source>
        <dbReference type="ARBA" id="ARBA00023029"/>
    </source>
</evidence>
<keyword evidence="4" id="KW-0799">Topoisomerase</keyword>
<dbReference type="PRINTS" id="PR00416">
    <property type="entry name" value="EUTPISMRASEI"/>
</dbReference>
<accession>A0A7W6HNX9</accession>
<dbReference type="Gene3D" id="3.30.66.10">
    <property type="entry name" value="DNA topoisomerase I domain"/>
    <property type="match status" value="1"/>
</dbReference>
<dbReference type="EMBL" id="JACIED010000003">
    <property type="protein sequence ID" value="MBB4008744.1"/>
    <property type="molecule type" value="Genomic_DNA"/>
</dbReference>
<reference evidence="9 10" key="1">
    <citation type="submission" date="2020-08" db="EMBL/GenBank/DDBJ databases">
        <title>Genomic Encyclopedia of Type Strains, Phase IV (KMG-IV): sequencing the most valuable type-strain genomes for metagenomic binning, comparative biology and taxonomic classification.</title>
        <authorList>
            <person name="Goeker M."/>
        </authorList>
    </citation>
    <scope>NUCLEOTIDE SEQUENCE [LARGE SCALE GENOMIC DNA]</scope>
    <source>
        <strain evidence="9 10">DSM 100021</strain>
    </source>
</reference>
<dbReference type="InterPro" id="IPR049331">
    <property type="entry name" value="Top1B_N_bact"/>
</dbReference>
<dbReference type="GO" id="GO:0003677">
    <property type="term" value="F:DNA binding"/>
    <property type="evidence" value="ECO:0007669"/>
    <property type="project" value="UniProtKB-KW"/>
</dbReference>
<comment type="caution">
    <text evidence="9">The sequence shown here is derived from an EMBL/GenBank/DDBJ whole genome shotgun (WGS) entry which is preliminary data.</text>
</comment>
<dbReference type="InterPro" id="IPR013500">
    <property type="entry name" value="TopoI_cat_euk"/>
</dbReference>
<sequence>MTMHDNSHRLLLRKAGLVYVNDQEPGITRERKGRGFCYRMPDGSLLCDTEIRKRIKTLGLPPAYRDVWICMLDNGHLQATGIDARGRKQYRYHTDWHALRDEKKFHSLAAFGEALPRIRRRARRDAEQTEDGEIATLGALVLLLDAAHLRVGNKAYLEENGTYGATTLLKRHVSFGDMMELHFTAKGGRKVRHRLRAPRLQKILEHIADLPGRQLFVWKDSDGDVHPVDSGRLNRYLSELAGEGMSAKTFRTWGGSLAAFECAVALLSEDTVPSIKALSEASAMKLLNTPAISRKSYIHPQILALATEEDARMLLKRQLQEPVKPPEGLRVSEQRMIAYLEAA</sequence>
<gene>
    <name evidence="9" type="ORF">GGQ71_003024</name>
</gene>
<dbReference type="PROSITE" id="PS52038">
    <property type="entry name" value="TOPO_IB_2"/>
    <property type="match status" value="1"/>
</dbReference>
<dbReference type="Gene3D" id="3.90.15.10">
    <property type="entry name" value="Topoisomerase I, Chain A, domain 3"/>
    <property type="match status" value="1"/>
</dbReference>
<dbReference type="EC" id="5.6.2.1" evidence="3"/>
<keyword evidence="5" id="KW-0238">DNA-binding</keyword>
<dbReference type="InterPro" id="IPR035447">
    <property type="entry name" value="DNA_topo_I_N_sf"/>
</dbReference>
<comment type="similarity">
    <text evidence="2">Belongs to the type IB topoisomerase family.</text>
</comment>
<evidence type="ECO:0000256" key="1">
    <source>
        <dbReference type="ARBA" id="ARBA00000213"/>
    </source>
</evidence>
<evidence type="ECO:0000313" key="10">
    <source>
        <dbReference type="Proteomes" id="UP000544107"/>
    </source>
</evidence>
<dbReference type="Gene3D" id="1.10.132.120">
    <property type="match status" value="1"/>
</dbReference>
<protein>
    <recommendedName>
        <fullName evidence="3">DNA topoisomerase</fullName>
        <ecNumber evidence="3">5.6.2.1</ecNumber>
    </recommendedName>
</protein>
<evidence type="ECO:0000259" key="7">
    <source>
        <dbReference type="Pfam" id="PF01028"/>
    </source>
</evidence>
<name>A0A7W6HNX9_9HYPH</name>
<dbReference type="GO" id="GO:0006265">
    <property type="term" value="P:DNA topological change"/>
    <property type="evidence" value="ECO:0007669"/>
    <property type="project" value="InterPro"/>
</dbReference>
<dbReference type="SUPFAM" id="SSF55869">
    <property type="entry name" value="DNA topoisomerase I domain"/>
    <property type="match status" value="1"/>
</dbReference>
<comment type="catalytic activity">
    <reaction evidence="1">
        <text>ATP-independent breakage of single-stranded DNA, followed by passage and rejoining.</text>
        <dbReference type="EC" id="5.6.2.1"/>
    </reaction>
</comment>
<dbReference type="Pfam" id="PF21338">
    <property type="entry name" value="Top1B_N_bact"/>
    <property type="match status" value="1"/>
</dbReference>
<evidence type="ECO:0000313" key="9">
    <source>
        <dbReference type="EMBL" id="MBB4008744.1"/>
    </source>
</evidence>
<keyword evidence="6 9" id="KW-0413">Isomerase</keyword>
<dbReference type="Pfam" id="PF01028">
    <property type="entry name" value="Topoisom_I"/>
    <property type="match status" value="1"/>
</dbReference>
<dbReference type="Proteomes" id="UP000544107">
    <property type="component" value="Unassembled WGS sequence"/>
</dbReference>
<dbReference type="GO" id="GO:0003917">
    <property type="term" value="F:DNA topoisomerase type I (single strand cut, ATP-independent) activity"/>
    <property type="evidence" value="ECO:0007669"/>
    <property type="project" value="UniProtKB-EC"/>
</dbReference>
<proteinExistence type="inferred from homology"/>
<feature type="domain" description="DNA topoisomerase I catalytic core eukaryotic-type" evidence="7">
    <location>
        <begin position="97"/>
        <end position="262"/>
    </location>
</feature>
<evidence type="ECO:0000259" key="8">
    <source>
        <dbReference type="Pfam" id="PF21338"/>
    </source>
</evidence>
<dbReference type="SUPFAM" id="SSF56349">
    <property type="entry name" value="DNA breaking-rejoining enzymes"/>
    <property type="match status" value="1"/>
</dbReference>
<evidence type="ECO:0000256" key="2">
    <source>
        <dbReference type="ARBA" id="ARBA00006645"/>
    </source>
</evidence>
<dbReference type="InterPro" id="IPR011010">
    <property type="entry name" value="DNA_brk_join_enz"/>
</dbReference>
<feature type="domain" description="DNA topoisomerase IB N-terminal" evidence="8">
    <location>
        <begin position="35"/>
        <end position="83"/>
    </location>
</feature>